<dbReference type="EMBL" id="BAABAT010000002">
    <property type="protein sequence ID" value="GAA4244836.1"/>
    <property type="molecule type" value="Genomic_DNA"/>
</dbReference>
<name>A0ABP8CY36_9ACTN</name>
<keyword evidence="2" id="KW-1185">Reference proteome</keyword>
<dbReference type="Proteomes" id="UP001500620">
    <property type="component" value="Unassembled WGS sequence"/>
</dbReference>
<accession>A0ABP8CY36</accession>
<evidence type="ECO:0008006" key="3">
    <source>
        <dbReference type="Google" id="ProtNLM"/>
    </source>
</evidence>
<comment type="caution">
    <text evidence="1">The sequence shown here is derived from an EMBL/GenBank/DDBJ whole genome shotgun (WGS) entry which is preliminary data.</text>
</comment>
<evidence type="ECO:0000313" key="1">
    <source>
        <dbReference type="EMBL" id="GAA4244836.1"/>
    </source>
</evidence>
<sequence>MRTGVVATAVGALLAAIAGFWYGWHGADFDPSPPAAVCPMVRPDLLDRLVPQHRPPSDERFRNTGVRGSACTVTGPDVDLDLAVMRFVRHDGLDPVNAARQGMLRAINRRIIPVALGDEAWYFLDGPQNVYLMARLGTTVVQVRYAAPLTEDALASSATVLAQEVLAQL</sequence>
<proteinExistence type="predicted"/>
<organism evidence="1 2">
    <name type="scientific">Dactylosporangium darangshiense</name>
    <dbReference type="NCBI Taxonomy" id="579108"/>
    <lineage>
        <taxon>Bacteria</taxon>
        <taxon>Bacillati</taxon>
        <taxon>Actinomycetota</taxon>
        <taxon>Actinomycetes</taxon>
        <taxon>Micromonosporales</taxon>
        <taxon>Micromonosporaceae</taxon>
        <taxon>Dactylosporangium</taxon>
    </lineage>
</organism>
<dbReference type="RefSeq" id="WP_345121589.1">
    <property type="nucleotide sequence ID" value="NZ_BAABAT010000002.1"/>
</dbReference>
<gene>
    <name evidence="1" type="ORF">GCM10022255_009460</name>
</gene>
<reference evidence="2" key="1">
    <citation type="journal article" date="2019" name="Int. J. Syst. Evol. Microbiol.">
        <title>The Global Catalogue of Microorganisms (GCM) 10K type strain sequencing project: providing services to taxonomists for standard genome sequencing and annotation.</title>
        <authorList>
            <consortium name="The Broad Institute Genomics Platform"/>
            <consortium name="The Broad Institute Genome Sequencing Center for Infectious Disease"/>
            <person name="Wu L."/>
            <person name="Ma J."/>
        </authorList>
    </citation>
    <scope>NUCLEOTIDE SEQUENCE [LARGE SCALE GENOMIC DNA]</scope>
    <source>
        <strain evidence="2">JCM 17441</strain>
    </source>
</reference>
<protein>
    <recommendedName>
        <fullName evidence="3">DUF3558 domain-containing protein</fullName>
    </recommendedName>
</protein>
<evidence type="ECO:0000313" key="2">
    <source>
        <dbReference type="Proteomes" id="UP001500620"/>
    </source>
</evidence>